<keyword evidence="4" id="KW-0813">Transport</keyword>
<dbReference type="RefSeq" id="WP_006992292.1">
    <property type="nucleotide sequence ID" value="NZ_JBBMQS010000008.1"/>
</dbReference>
<evidence type="ECO:0000313" key="13">
    <source>
        <dbReference type="Proteomes" id="UP001461163"/>
    </source>
</evidence>
<organism evidence="12 13">
    <name type="scientific">Paraglaciecola mesophila</name>
    <dbReference type="NCBI Taxonomy" id="197222"/>
    <lineage>
        <taxon>Bacteria</taxon>
        <taxon>Pseudomonadati</taxon>
        <taxon>Pseudomonadota</taxon>
        <taxon>Gammaproteobacteria</taxon>
        <taxon>Alteromonadales</taxon>
        <taxon>Alteromonadaceae</taxon>
        <taxon>Paraglaciecola</taxon>
    </lineage>
</organism>
<evidence type="ECO:0000256" key="10">
    <source>
        <dbReference type="ARBA" id="ARBA00030772"/>
    </source>
</evidence>
<comment type="similarity">
    <text evidence="2">Belongs to the GSP N family.</text>
</comment>
<comment type="subcellular location">
    <subcellularLocation>
        <location evidence="1">Cell inner membrane</location>
    </subcellularLocation>
</comment>
<keyword evidence="13" id="KW-1185">Reference proteome</keyword>
<protein>
    <recommendedName>
        <fullName evidence="3">Type II secretion system protein N</fullName>
    </recommendedName>
    <alternativeName>
        <fullName evidence="10">General secretion pathway protein N</fullName>
    </alternativeName>
</protein>
<keyword evidence="8" id="KW-0653">Protein transport</keyword>
<keyword evidence="9 11" id="KW-0472">Membrane</keyword>
<evidence type="ECO:0000256" key="6">
    <source>
        <dbReference type="ARBA" id="ARBA00022519"/>
    </source>
</evidence>
<reference evidence="12 13" key="1">
    <citation type="submission" date="2024-03" db="EMBL/GenBank/DDBJ databases">
        <title>Community enrichment and isolation of bacterial strains for fucoidan degradation.</title>
        <authorList>
            <person name="Sichert A."/>
        </authorList>
    </citation>
    <scope>NUCLEOTIDE SEQUENCE [LARGE SCALE GENOMIC DNA]</scope>
    <source>
        <strain evidence="12 13">AS12</strain>
    </source>
</reference>
<evidence type="ECO:0000256" key="4">
    <source>
        <dbReference type="ARBA" id="ARBA00022448"/>
    </source>
</evidence>
<evidence type="ECO:0000256" key="9">
    <source>
        <dbReference type="ARBA" id="ARBA00023136"/>
    </source>
</evidence>
<dbReference type="Proteomes" id="UP001461163">
    <property type="component" value="Unassembled WGS sequence"/>
</dbReference>
<evidence type="ECO:0000256" key="8">
    <source>
        <dbReference type="ARBA" id="ARBA00022927"/>
    </source>
</evidence>
<name>A0ABU9SYX4_9ALTE</name>
<dbReference type="EMBL" id="JBBMQS010000008">
    <property type="protein sequence ID" value="MEM5498681.1"/>
    <property type="molecule type" value="Genomic_DNA"/>
</dbReference>
<sequence>MKLVVKWVIACLIIYVVFLIAKLPAVHVIAKVQLPPDITVSGVSGTIWNGQAETVTLQGLPIRDVKWQLAFWPLLTGTAAIDVDAGNIREVDDISVNGHVAISNGHLQGEDIQVFLPTSLVITSLPLPIPVNASGRFKIALQELDYTEQCQVLTGQGLWLKAKVQGTQQDIELGNFEASLKCENKEVVMTINEPNSFGLSAVAHIPSNLAFRINGRFKPDENLPEEVHQAAQFFGKKDAQGYYPVKF</sequence>
<evidence type="ECO:0000256" key="5">
    <source>
        <dbReference type="ARBA" id="ARBA00022475"/>
    </source>
</evidence>
<dbReference type="Pfam" id="PF01203">
    <property type="entry name" value="T2SSN"/>
    <property type="match status" value="1"/>
</dbReference>
<dbReference type="InterPro" id="IPR022792">
    <property type="entry name" value="T2SS_protein-GspN"/>
</dbReference>
<keyword evidence="6" id="KW-0997">Cell inner membrane</keyword>
<keyword evidence="5" id="KW-1003">Cell membrane</keyword>
<comment type="caution">
    <text evidence="12">The sequence shown here is derived from an EMBL/GenBank/DDBJ whole genome shotgun (WGS) entry which is preliminary data.</text>
</comment>
<gene>
    <name evidence="12" type="ORF">WNY77_14830</name>
</gene>
<proteinExistence type="inferred from homology"/>
<evidence type="ECO:0000256" key="2">
    <source>
        <dbReference type="ARBA" id="ARBA00007208"/>
    </source>
</evidence>
<keyword evidence="7 11" id="KW-0812">Transmembrane</keyword>
<evidence type="ECO:0000256" key="7">
    <source>
        <dbReference type="ARBA" id="ARBA00022692"/>
    </source>
</evidence>
<evidence type="ECO:0000256" key="3">
    <source>
        <dbReference type="ARBA" id="ARBA00021563"/>
    </source>
</evidence>
<keyword evidence="11" id="KW-1133">Transmembrane helix</keyword>
<feature type="transmembrane region" description="Helical" evidence="11">
    <location>
        <begin position="7"/>
        <end position="30"/>
    </location>
</feature>
<accession>A0ABU9SYX4</accession>
<evidence type="ECO:0000256" key="1">
    <source>
        <dbReference type="ARBA" id="ARBA00004533"/>
    </source>
</evidence>
<evidence type="ECO:0000313" key="12">
    <source>
        <dbReference type="EMBL" id="MEM5498681.1"/>
    </source>
</evidence>
<evidence type="ECO:0000256" key="11">
    <source>
        <dbReference type="SAM" id="Phobius"/>
    </source>
</evidence>